<comment type="caution">
    <text evidence="2">The sequence shown here is derived from an EMBL/GenBank/DDBJ whole genome shotgun (WGS) entry which is preliminary data.</text>
</comment>
<dbReference type="SUPFAM" id="SSF55729">
    <property type="entry name" value="Acyl-CoA N-acyltransferases (Nat)"/>
    <property type="match status" value="1"/>
</dbReference>
<dbReference type="InterPro" id="IPR016181">
    <property type="entry name" value="Acyl_CoA_acyltransferase"/>
</dbReference>
<accession>A0A919W9S9</accession>
<dbReference type="Proteomes" id="UP000677082">
    <property type="component" value="Unassembled WGS sequence"/>
</dbReference>
<dbReference type="Pfam" id="PF13302">
    <property type="entry name" value="Acetyltransf_3"/>
    <property type="match status" value="1"/>
</dbReference>
<evidence type="ECO:0000313" key="2">
    <source>
        <dbReference type="EMBL" id="GIM96215.1"/>
    </source>
</evidence>
<keyword evidence="3" id="KW-1185">Reference proteome</keyword>
<dbReference type="PROSITE" id="PS51186">
    <property type="entry name" value="GNAT"/>
    <property type="match status" value="1"/>
</dbReference>
<protein>
    <recommendedName>
        <fullName evidence="1">N-acetyltransferase domain-containing protein</fullName>
    </recommendedName>
</protein>
<feature type="domain" description="N-acetyltransferase" evidence="1">
    <location>
        <begin position="8"/>
        <end position="184"/>
    </location>
</feature>
<evidence type="ECO:0000259" key="1">
    <source>
        <dbReference type="PROSITE" id="PS51186"/>
    </source>
</evidence>
<organism evidence="2 3">
    <name type="scientific">Paractinoplanes toevensis</name>
    <dbReference type="NCBI Taxonomy" id="571911"/>
    <lineage>
        <taxon>Bacteria</taxon>
        <taxon>Bacillati</taxon>
        <taxon>Actinomycetota</taxon>
        <taxon>Actinomycetes</taxon>
        <taxon>Micromonosporales</taxon>
        <taxon>Micromonosporaceae</taxon>
        <taxon>Paractinoplanes</taxon>
    </lineage>
</organism>
<dbReference type="GO" id="GO:0016747">
    <property type="term" value="F:acyltransferase activity, transferring groups other than amino-acyl groups"/>
    <property type="evidence" value="ECO:0007669"/>
    <property type="project" value="InterPro"/>
</dbReference>
<name>A0A919W9S9_9ACTN</name>
<dbReference type="EMBL" id="BOQN01000107">
    <property type="protein sequence ID" value="GIM96215.1"/>
    <property type="molecule type" value="Genomic_DNA"/>
</dbReference>
<dbReference type="Gene3D" id="3.40.630.30">
    <property type="match status" value="1"/>
</dbReference>
<reference evidence="2 3" key="1">
    <citation type="submission" date="2021-03" db="EMBL/GenBank/DDBJ databases">
        <title>Whole genome shotgun sequence of Actinoplanes toevensis NBRC 105298.</title>
        <authorList>
            <person name="Komaki H."/>
            <person name="Tamura T."/>
        </authorList>
    </citation>
    <scope>NUCLEOTIDE SEQUENCE [LARGE SCALE GENOMIC DNA]</scope>
    <source>
        <strain evidence="2 3">NBRC 105298</strain>
    </source>
</reference>
<gene>
    <name evidence="2" type="ORF">Ato02nite_080080</name>
</gene>
<sequence length="184" mass="20699">MWFTRRVVVLRPFDISLLGLVQPWFRHPEVNRWLGGPEWPAREFETAEEFGVFFRGRIVLRSHSWVAFDDQGAAVGHIGGEVYDRWCRYSEGPDGPVIEAVEPGPAMGFAYVVDPARWRQGFGTATLRACMAAPEVADVVLFAAGIEPDNVASARCAVAAGLLPETAEPDWEDMTYHVRRRRPR</sequence>
<proteinExistence type="predicted"/>
<evidence type="ECO:0000313" key="3">
    <source>
        <dbReference type="Proteomes" id="UP000677082"/>
    </source>
</evidence>
<dbReference type="InterPro" id="IPR000182">
    <property type="entry name" value="GNAT_dom"/>
</dbReference>
<dbReference type="AlphaFoldDB" id="A0A919W9S9"/>